<accession>A0AAV4TTX4</accession>
<proteinExistence type="predicted"/>
<evidence type="ECO:0000313" key="2">
    <source>
        <dbReference type="Proteomes" id="UP001054837"/>
    </source>
</evidence>
<reference evidence="1 2" key="1">
    <citation type="submission" date="2021-06" db="EMBL/GenBank/DDBJ databases">
        <title>Caerostris darwini draft genome.</title>
        <authorList>
            <person name="Kono N."/>
            <person name="Arakawa K."/>
        </authorList>
    </citation>
    <scope>NUCLEOTIDE SEQUENCE [LARGE SCALE GENOMIC DNA]</scope>
</reference>
<name>A0AAV4TTX4_9ARAC</name>
<gene>
    <name evidence="1" type="ORF">CDAR_509921</name>
</gene>
<evidence type="ECO:0000313" key="1">
    <source>
        <dbReference type="EMBL" id="GIY49485.1"/>
    </source>
</evidence>
<dbReference type="EMBL" id="BPLQ01010239">
    <property type="protein sequence ID" value="GIY49485.1"/>
    <property type="molecule type" value="Genomic_DNA"/>
</dbReference>
<keyword evidence="2" id="KW-1185">Reference proteome</keyword>
<organism evidence="1 2">
    <name type="scientific">Caerostris darwini</name>
    <dbReference type="NCBI Taxonomy" id="1538125"/>
    <lineage>
        <taxon>Eukaryota</taxon>
        <taxon>Metazoa</taxon>
        <taxon>Ecdysozoa</taxon>
        <taxon>Arthropoda</taxon>
        <taxon>Chelicerata</taxon>
        <taxon>Arachnida</taxon>
        <taxon>Araneae</taxon>
        <taxon>Araneomorphae</taxon>
        <taxon>Entelegynae</taxon>
        <taxon>Araneoidea</taxon>
        <taxon>Araneidae</taxon>
        <taxon>Caerostris</taxon>
    </lineage>
</organism>
<protein>
    <submittedName>
        <fullName evidence="1">Uncharacterized protein</fullName>
    </submittedName>
</protein>
<sequence>MTKCTKKDDREEFPQKERNMVTNNGTVFRNARTQTTRKTTWNVSRGILLGKEFLVFRSKEEIPKKREKLE</sequence>
<comment type="caution">
    <text evidence="1">The sequence shown here is derived from an EMBL/GenBank/DDBJ whole genome shotgun (WGS) entry which is preliminary data.</text>
</comment>
<dbReference type="AlphaFoldDB" id="A0AAV4TTX4"/>
<dbReference type="Proteomes" id="UP001054837">
    <property type="component" value="Unassembled WGS sequence"/>
</dbReference>